<accession>A0A6G1JKC1</accession>
<sequence length="497" mass="55107">MAEAPHEIDPSADTILVLKDPNAPFAVWNELSLAVPKVEPSQKSTLTSQFAALGSDDWSFSTWGKSKSTARVATNLFDLMVSGESNDAFNGQGEGEKVDAATDDWGITPKKSRKSVKSKKISITEKRKKKGKLQSTATEVADDASSSTALNPGDVMESSSIPHESLFGGRQPSIPEAGWSSTFDMEAAHLTKMEEHSVTVEEEVGVCYYVSSRHLALGSEFFKSSLTKNGWAEGQSSTSDGKYHLWASDWDPEAFLILLNVLHLRNRQVPRSLTLEMLAKMAVLVDYYRCGEAVDVFSEMWIDSAKKTSPVPSTYGRDLVLWMCIAWVFKLPVEFGQTTNIAFRQSKTPTIQDMCLPIPKLVLDGMEHKRCQAIEDLVTSLYGWLDKFRGNSHACVRGSQYKFACSSMLLGALTKEMDCIGCWAPRPEIPFEQMSFDELYKGIQAMKSPVWSPSGDRYNYGSGHPCGFQNTVKNEVNQIERELAGLNLGDFKDRGHK</sequence>
<feature type="region of interest" description="Disordered" evidence="1">
    <location>
        <begin position="88"/>
        <end position="170"/>
    </location>
</feature>
<feature type="compositionally biased region" description="Polar residues" evidence="1">
    <location>
        <begin position="133"/>
        <end position="150"/>
    </location>
</feature>
<evidence type="ECO:0000313" key="3">
    <source>
        <dbReference type="Proteomes" id="UP000799291"/>
    </source>
</evidence>
<name>A0A6G1JKC1_9PLEO</name>
<dbReference type="AlphaFoldDB" id="A0A6G1JKC1"/>
<protein>
    <recommendedName>
        <fullName evidence="4">BTB domain-containing protein</fullName>
    </recommendedName>
</protein>
<evidence type="ECO:0000256" key="1">
    <source>
        <dbReference type="SAM" id="MobiDB-lite"/>
    </source>
</evidence>
<proteinExistence type="predicted"/>
<reference evidence="2" key="1">
    <citation type="journal article" date="2020" name="Stud. Mycol.">
        <title>101 Dothideomycetes genomes: a test case for predicting lifestyles and emergence of pathogens.</title>
        <authorList>
            <person name="Haridas S."/>
            <person name="Albert R."/>
            <person name="Binder M."/>
            <person name="Bloem J."/>
            <person name="Labutti K."/>
            <person name="Salamov A."/>
            <person name="Andreopoulos B."/>
            <person name="Baker S."/>
            <person name="Barry K."/>
            <person name="Bills G."/>
            <person name="Bluhm B."/>
            <person name="Cannon C."/>
            <person name="Castanera R."/>
            <person name="Culley D."/>
            <person name="Daum C."/>
            <person name="Ezra D."/>
            <person name="Gonzalez J."/>
            <person name="Henrissat B."/>
            <person name="Kuo A."/>
            <person name="Liang C."/>
            <person name="Lipzen A."/>
            <person name="Lutzoni F."/>
            <person name="Magnuson J."/>
            <person name="Mondo S."/>
            <person name="Nolan M."/>
            <person name="Ohm R."/>
            <person name="Pangilinan J."/>
            <person name="Park H.-J."/>
            <person name="Ramirez L."/>
            <person name="Alfaro M."/>
            <person name="Sun H."/>
            <person name="Tritt A."/>
            <person name="Yoshinaga Y."/>
            <person name="Zwiers L.-H."/>
            <person name="Turgeon B."/>
            <person name="Goodwin S."/>
            <person name="Spatafora J."/>
            <person name="Crous P."/>
            <person name="Grigoriev I."/>
        </authorList>
    </citation>
    <scope>NUCLEOTIDE SEQUENCE</scope>
    <source>
        <strain evidence="2">CBS 122367</strain>
    </source>
</reference>
<evidence type="ECO:0000313" key="2">
    <source>
        <dbReference type="EMBL" id="KAF2690671.1"/>
    </source>
</evidence>
<dbReference type="EMBL" id="MU005570">
    <property type="protein sequence ID" value="KAF2690671.1"/>
    <property type="molecule type" value="Genomic_DNA"/>
</dbReference>
<dbReference type="Proteomes" id="UP000799291">
    <property type="component" value="Unassembled WGS sequence"/>
</dbReference>
<evidence type="ECO:0008006" key="4">
    <source>
        <dbReference type="Google" id="ProtNLM"/>
    </source>
</evidence>
<organism evidence="2 3">
    <name type="scientific">Lentithecium fluviatile CBS 122367</name>
    <dbReference type="NCBI Taxonomy" id="1168545"/>
    <lineage>
        <taxon>Eukaryota</taxon>
        <taxon>Fungi</taxon>
        <taxon>Dikarya</taxon>
        <taxon>Ascomycota</taxon>
        <taxon>Pezizomycotina</taxon>
        <taxon>Dothideomycetes</taxon>
        <taxon>Pleosporomycetidae</taxon>
        <taxon>Pleosporales</taxon>
        <taxon>Massarineae</taxon>
        <taxon>Lentitheciaceae</taxon>
        <taxon>Lentithecium</taxon>
    </lineage>
</organism>
<gene>
    <name evidence="2" type="ORF">K458DRAFT_354854</name>
</gene>
<dbReference type="OrthoDB" id="5326346at2759"/>
<feature type="compositionally biased region" description="Basic residues" evidence="1">
    <location>
        <begin position="110"/>
        <end position="132"/>
    </location>
</feature>
<keyword evidence="3" id="KW-1185">Reference proteome</keyword>